<evidence type="ECO:0000313" key="8">
    <source>
        <dbReference type="EMBL" id="KAB4312264.1"/>
    </source>
</evidence>
<reference evidence="10 11" key="1">
    <citation type="submission" date="2018-08" db="EMBL/GenBank/DDBJ databases">
        <title>A genome reference for cultivated species of the human gut microbiota.</title>
        <authorList>
            <person name="Zou Y."/>
            <person name="Xue W."/>
            <person name="Luo G."/>
        </authorList>
    </citation>
    <scope>NUCLEOTIDE SEQUENCE [LARGE SCALE GENOMIC DNA]</scope>
    <source>
        <strain evidence="10 11">AM30-26</strain>
    </source>
</reference>
<comment type="caution">
    <text evidence="10">The sequence shown here is derived from an EMBL/GenBank/DDBJ whole genome shotgun (WGS) entry which is preliminary data.</text>
</comment>
<dbReference type="OMA" id="FRANERY"/>
<feature type="modified residue" description="4-aspartylphosphate" evidence="4">
    <location>
        <position position="358"/>
    </location>
</feature>
<evidence type="ECO:0000313" key="10">
    <source>
        <dbReference type="EMBL" id="RHD90314.1"/>
    </source>
</evidence>
<keyword evidence="5" id="KW-0472">Membrane</keyword>
<dbReference type="PANTHER" id="PTHR43547">
    <property type="entry name" value="TWO-COMPONENT HISTIDINE KINASE"/>
    <property type="match status" value="1"/>
</dbReference>
<dbReference type="GO" id="GO:0003700">
    <property type="term" value="F:DNA-binding transcription factor activity"/>
    <property type="evidence" value="ECO:0007669"/>
    <property type="project" value="InterPro"/>
</dbReference>
<dbReference type="InterPro" id="IPR011006">
    <property type="entry name" value="CheY-like_superfamily"/>
</dbReference>
<dbReference type="Gene3D" id="3.30.565.10">
    <property type="entry name" value="Histidine kinase-like ATPase, C-terminal domain"/>
    <property type="match status" value="1"/>
</dbReference>
<feature type="domain" description="Response regulatory" evidence="7">
    <location>
        <begin position="310"/>
        <end position="425"/>
    </location>
</feature>
<sequence length="562" mass="65086">MMYLKTISIAASFLIATIFENQSYLVLLLIVISFYLYWHLFHYLSIQKERNFLKEENQYFIDSFQSIRNPITLVHVPLRTICSDTCPENMKNDLLLAIRNIECLNENLDRLSGLKYLHNHPEAMDITEHELGSYVRSRIQSLQGYATNKHIKLIINTNFTYASVWFDKSKVSPIIDKFITNAIDCSKPKTNITLLISISQEHWEISVPDSGDGKLTKLYNQNKHRLMRQTTEFECDFAKSILYKKLTNLCNGKIIVNSTYHTVTLKFPVKCSCKNQLNHSALSITNHTEIEKIDRLLSKAPCKRSSHKPTVVLADSNDDFRSYLTSCLTEEFTIKSFRDGIEAMAYIKNEYPDLVICDTELQNMDGVELSSRLKTSCETSIIPIILYSSHIDINQHNRRKTSLADTFLQQPFSVTDLKLEMSILIKNTRFLRKSFLQRLFGEEFLETKASEILQDGKHPLISKVTKIILENLNNEKLTIDSIAKELGISRTSLYNKWTQLTGEALNKFILKIRMEKAHEMLKSGKYRVNEVPEKIGMKDMDNFREKYKKYFGKTPVDTIKNV</sequence>
<dbReference type="GO" id="GO:0043565">
    <property type="term" value="F:sequence-specific DNA binding"/>
    <property type="evidence" value="ECO:0007669"/>
    <property type="project" value="InterPro"/>
</dbReference>
<dbReference type="GO" id="GO:0000155">
    <property type="term" value="F:phosphorelay sensor kinase activity"/>
    <property type="evidence" value="ECO:0007669"/>
    <property type="project" value="TreeGrafter"/>
</dbReference>
<keyword evidence="2" id="KW-0805">Transcription regulation</keyword>
<evidence type="ECO:0000313" key="11">
    <source>
        <dbReference type="Proteomes" id="UP000284785"/>
    </source>
</evidence>
<dbReference type="Gene3D" id="3.40.50.2300">
    <property type="match status" value="1"/>
</dbReference>
<dbReference type="Pfam" id="PF00072">
    <property type="entry name" value="Response_reg"/>
    <property type="match status" value="1"/>
</dbReference>
<keyword evidence="3" id="KW-0804">Transcription</keyword>
<dbReference type="EMBL" id="WCSY01000011">
    <property type="protein sequence ID" value="KAB4312264.1"/>
    <property type="molecule type" value="Genomic_DNA"/>
</dbReference>
<dbReference type="AlphaFoldDB" id="A0A414HSI7"/>
<evidence type="ECO:0000256" key="5">
    <source>
        <dbReference type="SAM" id="Phobius"/>
    </source>
</evidence>
<feature type="domain" description="HTH araC/xylS-type" evidence="6">
    <location>
        <begin position="462"/>
        <end position="561"/>
    </location>
</feature>
<dbReference type="EMBL" id="WCRY01000006">
    <property type="protein sequence ID" value="KAB4483702.1"/>
    <property type="molecule type" value="Genomic_DNA"/>
</dbReference>
<evidence type="ECO:0000256" key="2">
    <source>
        <dbReference type="ARBA" id="ARBA00023015"/>
    </source>
</evidence>
<name>A0A414HSI7_BACT4</name>
<proteinExistence type="predicted"/>
<dbReference type="Proteomes" id="UP000284785">
    <property type="component" value="Unassembled WGS sequence"/>
</dbReference>
<dbReference type="SMART" id="SM00448">
    <property type="entry name" value="REC"/>
    <property type="match status" value="1"/>
</dbReference>
<dbReference type="PANTHER" id="PTHR43547:SF2">
    <property type="entry name" value="HYBRID SIGNAL TRANSDUCTION HISTIDINE KINASE C"/>
    <property type="match status" value="1"/>
</dbReference>
<evidence type="ECO:0000313" key="12">
    <source>
        <dbReference type="Proteomes" id="UP000436858"/>
    </source>
</evidence>
<dbReference type="InterPro" id="IPR036890">
    <property type="entry name" value="HATPase_C_sf"/>
</dbReference>
<dbReference type="Pfam" id="PF12833">
    <property type="entry name" value="HTH_18"/>
    <property type="match status" value="1"/>
</dbReference>
<dbReference type="SMART" id="SM00342">
    <property type="entry name" value="HTH_ARAC"/>
    <property type="match status" value="1"/>
</dbReference>
<dbReference type="SUPFAM" id="SSF55874">
    <property type="entry name" value="ATPase domain of HSP90 chaperone/DNA topoisomerase II/histidine kinase"/>
    <property type="match status" value="1"/>
</dbReference>
<dbReference type="InterPro" id="IPR009057">
    <property type="entry name" value="Homeodomain-like_sf"/>
</dbReference>
<evidence type="ECO:0000256" key="1">
    <source>
        <dbReference type="ARBA" id="ARBA00022553"/>
    </source>
</evidence>
<dbReference type="SUPFAM" id="SSF52172">
    <property type="entry name" value="CheY-like"/>
    <property type="match status" value="1"/>
</dbReference>
<dbReference type="EMBL" id="QSJP01000003">
    <property type="protein sequence ID" value="RHD90314.1"/>
    <property type="molecule type" value="Genomic_DNA"/>
</dbReference>
<dbReference type="PROSITE" id="PS50110">
    <property type="entry name" value="RESPONSE_REGULATORY"/>
    <property type="match status" value="1"/>
</dbReference>
<dbReference type="InterPro" id="IPR018060">
    <property type="entry name" value="HTH_AraC"/>
</dbReference>
<reference evidence="12 13" key="2">
    <citation type="journal article" date="2019" name="Nat. Med.">
        <title>A library of human gut bacterial isolates paired with longitudinal multiomics data enables mechanistic microbiome research.</title>
        <authorList>
            <person name="Poyet M."/>
            <person name="Groussin M."/>
            <person name="Gibbons S.M."/>
            <person name="Avila-Pacheco J."/>
            <person name="Jiang X."/>
            <person name="Kearney S.M."/>
            <person name="Perrotta A.R."/>
            <person name="Berdy B."/>
            <person name="Zhao S."/>
            <person name="Lieberman T.D."/>
            <person name="Swanson P.K."/>
            <person name="Smith M."/>
            <person name="Roesemann S."/>
            <person name="Alexander J.E."/>
            <person name="Rich S.A."/>
            <person name="Livny J."/>
            <person name="Vlamakis H."/>
            <person name="Clish C."/>
            <person name="Bullock K."/>
            <person name="Deik A."/>
            <person name="Scott J."/>
            <person name="Pierce K.A."/>
            <person name="Xavier R.J."/>
            <person name="Alm E.J."/>
        </authorList>
    </citation>
    <scope>NUCLEOTIDE SEQUENCE [LARGE SCALE GENOMIC DNA]</scope>
    <source>
        <strain evidence="9 12">BIOML-A162</strain>
        <strain evidence="8 13">BIOML-A188</strain>
    </source>
</reference>
<keyword evidence="5" id="KW-1133">Transmembrane helix</keyword>
<evidence type="ECO:0000313" key="13">
    <source>
        <dbReference type="Proteomes" id="UP000440614"/>
    </source>
</evidence>
<dbReference type="PROSITE" id="PS01124">
    <property type="entry name" value="HTH_ARAC_FAMILY_2"/>
    <property type="match status" value="1"/>
</dbReference>
<organism evidence="10 11">
    <name type="scientific">Bacteroides thetaiotaomicron</name>
    <dbReference type="NCBI Taxonomy" id="818"/>
    <lineage>
        <taxon>Bacteria</taxon>
        <taxon>Pseudomonadati</taxon>
        <taxon>Bacteroidota</taxon>
        <taxon>Bacteroidia</taxon>
        <taxon>Bacteroidales</taxon>
        <taxon>Bacteroidaceae</taxon>
        <taxon>Bacteroides</taxon>
    </lineage>
</organism>
<keyword evidence="1 4" id="KW-0597">Phosphoprotein</keyword>
<evidence type="ECO:0000256" key="3">
    <source>
        <dbReference type="ARBA" id="ARBA00023163"/>
    </source>
</evidence>
<dbReference type="Gene3D" id="1.10.10.60">
    <property type="entry name" value="Homeodomain-like"/>
    <property type="match status" value="1"/>
</dbReference>
<evidence type="ECO:0000313" key="9">
    <source>
        <dbReference type="EMBL" id="KAB4483702.1"/>
    </source>
</evidence>
<dbReference type="Proteomes" id="UP000440614">
    <property type="component" value="Unassembled WGS sequence"/>
</dbReference>
<dbReference type="CDD" id="cd00156">
    <property type="entry name" value="REC"/>
    <property type="match status" value="1"/>
</dbReference>
<keyword evidence="5" id="KW-0812">Transmembrane</keyword>
<dbReference type="InterPro" id="IPR001789">
    <property type="entry name" value="Sig_transdc_resp-reg_receiver"/>
</dbReference>
<evidence type="ECO:0000259" key="7">
    <source>
        <dbReference type="PROSITE" id="PS50110"/>
    </source>
</evidence>
<gene>
    <name evidence="10" type="ORF">DW780_04865</name>
    <name evidence="9" type="ORF">GAN91_07790</name>
    <name evidence="8" type="ORF">GAO51_12975</name>
</gene>
<evidence type="ECO:0000256" key="4">
    <source>
        <dbReference type="PROSITE-ProRule" id="PRU00169"/>
    </source>
</evidence>
<dbReference type="Proteomes" id="UP000436858">
    <property type="component" value="Unassembled WGS sequence"/>
</dbReference>
<accession>A0A414HSI7</accession>
<dbReference type="SUPFAM" id="SSF46689">
    <property type="entry name" value="Homeodomain-like"/>
    <property type="match status" value="1"/>
</dbReference>
<feature type="transmembrane region" description="Helical" evidence="5">
    <location>
        <begin position="12"/>
        <end position="38"/>
    </location>
</feature>
<evidence type="ECO:0000259" key="6">
    <source>
        <dbReference type="PROSITE" id="PS01124"/>
    </source>
</evidence>
<protein>
    <submittedName>
        <fullName evidence="10">Response regulator</fullName>
    </submittedName>
</protein>